<evidence type="ECO:0000256" key="4">
    <source>
        <dbReference type="ARBA" id="ARBA00022741"/>
    </source>
</evidence>
<feature type="binding site" evidence="9">
    <location>
        <position position="289"/>
    </location>
    <ligand>
        <name>ATP</name>
        <dbReference type="ChEBI" id="CHEBI:30616"/>
    </ligand>
</feature>
<gene>
    <name evidence="11" type="ORF">CWE09_02255</name>
</gene>
<keyword evidence="11" id="KW-0808">Transferase</keyword>
<dbReference type="InterPro" id="IPR033738">
    <property type="entry name" value="AsnB_N"/>
</dbReference>
<dbReference type="CDD" id="cd00712">
    <property type="entry name" value="AsnB"/>
    <property type="match status" value="1"/>
</dbReference>
<dbReference type="GO" id="GO:0004066">
    <property type="term" value="F:asparagine synthase (glutamine-hydrolyzing) activity"/>
    <property type="evidence" value="ECO:0007669"/>
    <property type="project" value="UniProtKB-EC"/>
</dbReference>
<dbReference type="EC" id="6.3.5.4" evidence="3"/>
<dbReference type="OrthoDB" id="9763290at2"/>
<evidence type="ECO:0000313" key="11">
    <source>
        <dbReference type="EMBL" id="RUO25577.1"/>
    </source>
</evidence>
<dbReference type="AlphaFoldDB" id="A0A432W687"/>
<evidence type="ECO:0000256" key="7">
    <source>
        <dbReference type="ARBA" id="ARBA00048741"/>
    </source>
</evidence>
<evidence type="ECO:0000256" key="5">
    <source>
        <dbReference type="ARBA" id="ARBA00022840"/>
    </source>
</evidence>
<sequence>MCGIVGEIRFRGETKAHRVEDMLKALSPRGPDGKGIFSTKKVTFGHRRLSVIDLSSQGSQPMHDAKLGLTLIFNGCIYNYRKLRGELQGLGYEFFSTSDSEVILKAFHKWGEDCLKKLTGMFAFAVLERDSGDIFLARDRLGIKPLYFHHNDHGFWFASTLPALLKCDFVPTLVNPVALHQYMSFRTIVEDQTLFRYVYKLKAGHWMKISAEGETQIHAYWNLPVNSGPSDDSEVVWKERLKEALYTSIERRLEADVPVGVLLSGGLDSSLVVGMLDQLGQKDIHTFSIGFENIGEEEGDEFRYSDIIARQYATDHHKILTQHNTLLTHLEPCIAAMAEPMVSHDVIGFYLLSKEVSKYVKVVQSGQGADEVFGGYHWYPPMTEADENSAAKVYAQHYFSWAEEDLKQVLAPAYRDAAYGMDYVREYFSACKAELPIDKALHLDVASMVVDDPVKRLDNMSMAFGLEARVPFLDHDLVELASQIPYELKIKDGGKYLLKEVARDIIPHEVIDRPKGYFPVPALRNMRGPYLTLARHVFSKPHARQRGLFDMQYIDQMLDSPEDFRGPFGSKLWQVTLLEMWLTQHNIALSHG</sequence>
<dbReference type="InterPro" id="IPR006426">
    <property type="entry name" value="Asn_synth_AEB"/>
</dbReference>
<dbReference type="InterPro" id="IPR017535">
    <property type="entry name" value="Asparagine_synth"/>
</dbReference>
<dbReference type="GO" id="GO:0006529">
    <property type="term" value="P:asparagine biosynthetic process"/>
    <property type="evidence" value="ECO:0007669"/>
    <property type="project" value="UniProtKB-KW"/>
</dbReference>
<dbReference type="RefSeq" id="WP_126802288.1">
    <property type="nucleotide sequence ID" value="NZ_PIPL01000001.1"/>
</dbReference>
<evidence type="ECO:0000256" key="1">
    <source>
        <dbReference type="ARBA" id="ARBA00005187"/>
    </source>
</evidence>
<keyword evidence="12" id="KW-1185">Reference proteome</keyword>
<comment type="caution">
    <text evidence="11">The sequence shown here is derived from an EMBL/GenBank/DDBJ whole genome shotgun (WGS) entry which is preliminary data.</text>
</comment>
<protein>
    <recommendedName>
        <fullName evidence="3">asparagine synthase (glutamine-hydrolyzing)</fullName>
        <ecNumber evidence="3">6.3.5.4</ecNumber>
    </recommendedName>
</protein>
<evidence type="ECO:0000256" key="3">
    <source>
        <dbReference type="ARBA" id="ARBA00012737"/>
    </source>
</evidence>
<dbReference type="GO" id="GO:0005524">
    <property type="term" value="F:ATP binding"/>
    <property type="evidence" value="ECO:0007669"/>
    <property type="project" value="UniProtKB-KW"/>
</dbReference>
<dbReference type="Proteomes" id="UP000288293">
    <property type="component" value="Unassembled WGS sequence"/>
</dbReference>
<dbReference type="InterPro" id="IPR001962">
    <property type="entry name" value="Asn_synthase"/>
</dbReference>
<dbReference type="InterPro" id="IPR014729">
    <property type="entry name" value="Rossmann-like_a/b/a_fold"/>
</dbReference>
<dbReference type="InterPro" id="IPR017932">
    <property type="entry name" value="GATase_2_dom"/>
</dbReference>
<evidence type="ECO:0000259" key="10">
    <source>
        <dbReference type="PROSITE" id="PS51278"/>
    </source>
</evidence>
<dbReference type="PANTHER" id="PTHR43284">
    <property type="entry name" value="ASPARAGINE SYNTHETASE (GLUTAMINE-HYDROLYZING)"/>
    <property type="match status" value="1"/>
</dbReference>
<dbReference type="Gene3D" id="3.40.50.620">
    <property type="entry name" value="HUPs"/>
    <property type="match status" value="1"/>
</dbReference>
<feature type="active site" description="For GATase activity" evidence="8">
    <location>
        <position position="2"/>
    </location>
</feature>
<dbReference type="PANTHER" id="PTHR43284:SF1">
    <property type="entry name" value="ASPARAGINE SYNTHETASE"/>
    <property type="match status" value="1"/>
</dbReference>
<evidence type="ECO:0000313" key="12">
    <source>
        <dbReference type="Proteomes" id="UP000288293"/>
    </source>
</evidence>
<keyword evidence="4 9" id="KW-0547">Nucleotide-binding</keyword>
<feature type="binding site" evidence="9">
    <location>
        <position position="262"/>
    </location>
    <ligand>
        <name>ATP</name>
        <dbReference type="ChEBI" id="CHEBI:30616"/>
    </ligand>
</feature>
<comment type="catalytic activity">
    <reaction evidence="7">
        <text>L-aspartate + L-glutamine + ATP + H2O = L-asparagine + L-glutamate + AMP + diphosphate + H(+)</text>
        <dbReference type="Rhea" id="RHEA:12228"/>
        <dbReference type="ChEBI" id="CHEBI:15377"/>
        <dbReference type="ChEBI" id="CHEBI:15378"/>
        <dbReference type="ChEBI" id="CHEBI:29985"/>
        <dbReference type="ChEBI" id="CHEBI:29991"/>
        <dbReference type="ChEBI" id="CHEBI:30616"/>
        <dbReference type="ChEBI" id="CHEBI:33019"/>
        <dbReference type="ChEBI" id="CHEBI:58048"/>
        <dbReference type="ChEBI" id="CHEBI:58359"/>
        <dbReference type="ChEBI" id="CHEBI:456215"/>
        <dbReference type="EC" id="6.3.5.4"/>
    </reaction>
</comment>
<dbReference type="NCBIfam" id="TIGR01536">
    <property type="entry name" value="asn_synth_AEB"/>
    <property type="match status" value="1"/>
</dbReference>
<dbReference type="CDD" id="cd01991">
    <property type="entry name" value="Asn_synthase_B_C"/>
    <property type="match status" value="1"/>
</dbReference>
<dbReference type="InterPro" id="IPR051786">
    <property type="entry name" value="ASN_synthetase/amidase"/>
</dbReference>
<feature type="binding site" evidence="9">
    <location>
        <position position="99"/>
    </location>
    <ligand>
        <name>L-glutamine</name>
        <dbReference type="ChEBI" id="CHEBI:58359"/>
    </ligand>
</feature>
<evidence type="ECO:0000256" key="2">
    <source>
        <dbReference type="ARBA" id="ARBA00005752"/>
    </source>
</evidence>
<keyword evidence="8" id="KW-0061">Asparagine biosynthesis</keyword>
<name>A0A432W687_9GAMM</name>
<dbReference type="SUPFAM" id="SSF52402">
    <property type="entry name" value="Adenine nucleotide alpha hydrolases-like"/>
    <property type="match status" value="1"/>
</dbReference>
<dbReference type="PIRSF" id="PIRSF001589">
    <property type="entry name" value="Asn_synthetase_glu-h"/>
    <property type="match status" value="1"/>
</dbReference>
<dbReference type="PROSITE" id="PS51278">
    <property type="entry name" value="GATASE_TYPE_2"/>
    <property type="match status" value="1"/>
</dbReference>
<keyword evidence="6 8" id="KW-0315">Glutamine amidotransferase</keyword>
<comment type="pathway">
    <text evidence="1">Amino-acid biosynthesis; L-asparagine biosynthesis; L-asparagine from L-aspartate (L-Gln route): step 1/1.</text>
</comment>
<evidence type="ECO:0000256" key="6">
    <source>
        <dbReference type="ARBA" id="ARBA00022962"/>
    </source>
</evidence>
<dbReference type="GO" id="GO:0005829">
    <property type="term" value="C:cytosol"/>
    <property type="evidence" value="ECO:0007669"/>
    <property type="project" value="TreeGrafter"/>
</dbReference>
<accession>A0A432W687</accession>
<keyword evidence="5 9" id="KW-0067">ATP-binding</keyword>
<dbReference type="GO" id="GO:0016740">
    <property type="term" value="F:transferase activity"/>
    <property type="evidence" value="ECO:0007669"/>
    <property type="project" value="UniProtKB-KW"/>
</dbReference>
<dbReference type="EMBL" id="PIPL01000001">
    <property type="protein sequence ID" value="RUO25577.1"/>
    <property type="molecule type" value="Genomic_DNA"/>
</dbReference>
<comment type="similarity">
    <text evidence="2">Belongs to the asparagine synthetase family.</text>
</comment>
<dbReference type="Gene3D" id="3.60.20.10">
    <property type="entry name" value="Glutamine Phosphoribosylpyrophosphate, subunit 1, domain 1"/>
    <property type="match status" value="1"/>
</dbReference>
<dbReference type="NCBIfam" id="TIGR03104">
    <property type="entry name" value="trio_amidotrans"/>
    <property type="match status" value="1"/>
</dbReference>
<dbReference type="Pfam" id="PF00733">
    <property type="entry name" value="Asn_synthase"/>
    <property type="match status" value="1"/>
</dbReference>
<feature type="domain" description="Glutamine amidotransferase type-2" evidence="10">
    <location>
        <begin position="2"/>
        <end position="212"/>
    </location>
</feature>
<evidence type="ECO:0000256" key="9">
    <source>
        <dbReference type="PIRSR" id="PIRSR001589-2"/>
    </source>
</evidence>
<feature type="binding site" evidence="9">
    <location>
        <begin position="365"/>
        <end position="366"/>
    </location>
    <ligand>
        <name>ATP</name>
        <dbReference type="ChEBI" id="CHEBI:30616"/>
    </ligand>
</feature>
<proteinExistence type="inferred from homology"/>
<evidence type="ECO:0000256" key="8">
    <source>
        <dbReference type="PIRSR" id="PIRSR001589-1"/>
    </source>
</evidence>
<organism evidence="11 12">
    <name type="scientific">Aliidiomarina minuta</name>
    <dbReference type="NCBI Taxonomy" id="880057"/>
    <lineage>
        <taxon>Bacteria</taxon>
        <taxon>Pseudomonadati</taxon>
        <taxon>Pseudomonadota</taxon>
        <taxon>Gammaproteobacteria</taxon>
        <taxon>Alteromonadales</taxon>
        <taxon>Idiomarinaceae</taxon>
        <taxon>Aliidiomarina</taxon>
    </lineage>
</organism>
<dbReference type="InterPro" id="IPR029055">
    <property type="entry name" value="Ntn_hydrolases_N"/>
</dbReference>
<dbReference type="Pfam" id="PF13537">
    <property type="entry name" value="GATase_7"/>
    <property type="match status" value="1"/>
</dbReference>
<dbReference type="SUPFAM" id="SSF56235">
    <property type="entry name" value="N-terminal nucleophile aminohydrolases (Ntn hydrolases)"/>
    <property type="match status" value="1"/>
</dbReference>
<reference evidence="11 12" key="1">
    <citation type="journal article" date="2011" name="Front. Microbiol.">
        <title>Genomic signatures of strain selection and enhancement in Bacillus atrophaeus var. globigii, a historical biowarfare simulant.</title>
        <authorList>
            <person name="Gibbons H.S."/>
            <person name="Broomall S.M."/>
            <person name="McNew L.A."/>
            <person name="Daligault H."/>
            <person name="Chapman C."/>
            <person name="Bruce D."/>
            <person name="Karavis M."/>
            <person name="Krepps M."/>
            <person name="McGregor P.A."/>
            <person name="Hong C."/>
            <person name="Park K.H."/>
            <person name="Akmal A."/>
            <person name="Feldman A."/>
            <person name="Lin J.S."/>
            <person name="Chang W.E."/>
            <person name="Higgs B.W."/>
            <person name="Demirev P."/>
            <person name="Lindquist J."/>
            <person name="Liem A."/>
            <person name="Fochler E."/>
            <person name="Read T.D."/>
            <person name="Tapia R."/>
            <person name="Johnson S."/>
            <person name="Bishop-Lilly K.A."/>
            <person name="Detter C."/>
            <person name="Han C."/>
            <person name="Sozhamannan S."/>
            <person name="Rosenzweig C.N."/>
            <person name="Skowronski E.W."/>
        </authorList>
    </citation>
    <scope>NUCLEOTIDE SEQUENCE [LARGE SCALE GENOMIC DNA]</scope>
    <source>
        <strain evidence="11 12">MLST1</strain>
    </source>
</reference>
<keyword evidence="8" id="KW-0028">Amino-acid biosynthesis</keyword>